<evidence type="ECO:0000256" key="5">
    <source>
        <dbReference type="ARBA" id="ARBA00022692"/>
    </source>
</evidence>
<dbReference type="InterPro" id="IPR036890">
    <property type="entry name" value="HATPase_C_sf"/>
</dbReference>
<dbReference type="Pfam" id="PF08376">
    <property type="entry name" value="NIT"/>
    <property type="match status" value="1"/>
</dbReference>
<feature type="region of interest" description="Disordered" evidence="8">
    <location>
        <begin position="298"/>
        <end position="350"/>
    </location>
</feature>
<feature type="compositionally biased region" description="Low complexity" evidence="8">
    <location>
        <begin position="311"/>
        <end position="320"/>
    </location>
</feature>
<dbReference type="InterPro" id="IPR013587">
    <property type="entry name" value="Nitrate/nitrite_sensing"/>
</dbReference>
<dbReference type="Proteomes" id="UP001500620">
    <property type="component" value="Unassembled WGS sequence"/>
</dbReference>
<feature type="transmembrane region" description="Helical" evidence="9">
    <location>
        <begin position="271"/>
        <end position="297"/>
    </location>
</feature>
<evidence type="ECO:0000256" key="4">
    <source>
        <dbReference type="ARBA" id="ARBA00022679"/>
    </source>
</evidence>
<dbReference type="Gene3D" id="3.30.565.10">
    <property type="entry name" value="Histidine kinase-like ATPase, C-terminal domain"/>
    <property type="match status" value="1"/>
</dbReference>
<sequence>MYDAAPDRGPRFVAAKVSLVLLVPLLGLLGLAGVAAEGYTRQATVAGELRTAVAAGVAADRAATALARERYAAAVFLQTGTAEDRAGLDAAAAATDPAVAALRAAAGPAGLAPPSLDGLAALRGRVSAGDEGVAAGEYLMAYTQMESDLVALRQSVAGRSGPGDVLAAARASGWLAVAREQLAQIQLLDLRGAGTPARREDLAAHRATHLDALRRFADTAPPALRDRLAQVPSGLGGDAQPALDALADLATAAGAAETALAASARDRQGRIVVAGLAVVLLLAVGSVTLAAVVARSLRRGGPGPRRRRKAAPPAATDPAGLTVTADRPLRPMAPTARGDGDEPAGLGAGSPAALAGLARKSQRLADALVQHLDAAERDEADPERLAQLFAFDHLATRIRHDNQSLLVLAGGYSATGRRDPVGLVDLLRAAQSRIEDYRRVEYAMIAPDVHVAPQAADDVVHLLAELFDNAARYGPPDRPVLVEGRRAGEGAAVVVADRGPGLASERLAELNARLAGTTPEEPGDGPHAGLAVVARLAARHGLSVTLQLPPKGHGLRALVHLPAAVVVLVPAATGPLATRRPTPRTPWRPALPGGEPVDVPHPRSTLVPVVPGPVPAPDGPTVEAEPEAVRELLTGQQHATAEHPVTASTTTEGRPSA</sequence>
<keyword evidence="12" id="KW-1185">Reference proteome</keyword>
<evidence type="ECO:0000313" key="11">
    <source>
        <dbReference type="EMBL" id="GAA4245889.1"/>
    </source>
</evidence>
<evidence type="ECO:0000256" key="3">
    <source>
        <dbReference type="ARBA" id="ARBA00022553"/>
    </source>
</evidence>
<evidence type="ECO:0000259" key="10">
    <source>
        <dbReference type="PROSITE" id="PS50109"/>
    </source>
</evidence>
<evidence type="ECO:0000256" key="9">
    <source>
        <dbReference type="SAM" id="Phobius"/>
    </source>
</evidence>
<dbReference type="CDD" id="cd00075">
    <property type="entry name" value="HATPase"/>
    <property type="match status" value="1"/>
</dbReference>
<keyword evidence="6" id="KW-0418">Kinase</keyword>
<evidence type="ECO:0000256" key="8">
    <source>
        <dbReference type="SAM" id="MobiDB-lite"/>
    </source>
</evidence>
<dbReference type="SMART" id="SM00387">
    <property type="entry name" value="HATPase_c"/>
    <property type="match status" value="1"/>
</dbReference>
<dbReference type="InterPro" id="IPR005467">
    <property type="entry name" value="His_kinase_dom"/>
</dbReference>
<evidence type="ECO:0000256" key="2">
    <source>
        <dbReference type="ARBA" id="ARBA00012438"/>
    </source>
</evidence>
<comment type="caution">
    <text evidence="11">The sequence shown here is derived from an EMBL/GenBank/DDBJ whole genome shotgun (WGS) entry which is preliminary data.</text>
</comment>
<dbReference type="SUPFAM" id="SSF55874">
    <property type="entry name" value="ATPase domain of HSP90 chaperone/DNA topoisomerase II/histidine kinase"/>
    <property type="match status" value="1"/>
</dbReference>
<dbReference type="RefSeq" id="WP_345122679.1">
    <property type="nucleotide sequence ID" value="NZ_BAABAT010000003.1"/>
</dbReference>
<keyword evidence="5 9" id="KW-0812">Transmembrane</keyword>
<feature type="compositionally biased region" description="Low complexity" evidence="8">
    <location>
        <begin position="577"/>
        <end position="592"/>
    </location>
</feature>
<feature type="compositionally biased region" description="Polar residues" evidence="8">
    <location>
        <begin position="646"/>
        <end position="657"/>
    </location>
</feature>
<dbReference type="EC" id="2.7.13.3" evidence="2"/>
<evidence type="ECO:0000256" key="6">
    <source>
        <dbReference type="ARBA" id="ARBA00022777"/>
    </source>
</evidence>
<dbReference type="PROSITE" id="PS50109">
    <property type="entry name" value="HIS_KIN"/>
    <property type="match status" value="1"/>
</dbReference>
<keyword evidence="9" id="KW-0472">Membrane</keyword>
<dbReference type="InterPro" id="IPR050428">
    <property type="entry name" value="TCS_sensor_his_kinase"/>
</dbReference>
<dbReference type="PANTHER" id="PTHR45436:SF5">
    <property type="entry name" value="SENSOR HISTIDINE KINASE TRCS"/>
    <property type="match status" value="1"/>
</dbReference>
<dbReference type="PANTHER" id="PTHR45436">
    <property type="entry name" value="SENSOR HISTIDINE KINASE YKOH"/>
    <property type="match status" value="1"/>
</dbReference>
<keyword evidence="7 9" id="KW-1133">Transmembrane helix</keyword>
<keyword evidence="3" id="KW-0597">Phosphoprotein</keyword>
<evidence type="ECO:0000256" key="1">
    <source>
        <dbReference type="ARBA" id="ARBA00000085"/>
    </source>
</evidence>
<protein>
    <recommendedName>
        <fullName evidence="2">histidine kinase</fullName>
        <ecNumber evidence="2">2.7.13.3</ecNumber>
    </recommendedName>
</protein>
<evidence type="ECO:0000313" key="12">
    <source>
        <dbReference type="Proteomes" id="UP001500620"/>
    </source>
</evidence>
<dbReference type="InterPro" id="IPR003594">
    <property type="entry name" value="HATPase_dom"/>
</dbReference>
<reference evidence="12" key="1">
    <citation type="journal article" date="2019" name="Int. J. Syst. Evol. Microbiol.">
        <title>The Global Catalogue of Microorganisms (GCM) 10K type strain sequencing project: providing services to taxonomists for standard genome sequencing and annotation.</title>
        <authorList>
            <consortium name="The Broad Institute Genomics Platform"/>
            <consortium name="The Broad Institute Genome Sequencing Center for Infectious Disease"/>
            <person name="Wu L."/>
            <person name="Ma J."/>
        </authorList>
    </citation>
    <scope>NUCLEOTIDE SEQUENCE [LARGE SCALE GENOMIC DNA]</scope>
    <source>
        <strain evidence="12">JCM 17441</strain>
    </source>
</reference>
<gene>
    <name evidence="11" type="ORF">GCM10022255_015000</name>
</gene>
<keyword evidence="4" id="KW-0808">Transferase</keyword>
<dbReference type="Pfam" id="PF02518">
    <property type="entry name" value="HATPase_c"/>
    <property type="match status" value="1"/>
</dbReference>
<feature type="region of interest" description="Disordered" evidence="8">
    <location>
        <begin position="577"/>
        <end position="657"/>
    </location>
</feature>
<comment type="catalytic activity">
    <reaction evidence="1">
        <text>ATP + protein L-histidine = ADP + protein N-phospho-L-histidine.</text>
        <dbReference type="EC" id="2.7.13.3"/>
    </reaction>
</comment>
<evidence type="ECO:0000256" key="7">
    <source>
        <dbReference type="ARBA" id="ARBA00022989"/>
    </source>
</evidence>
<accession>A0ABP8D143</accession>
<dbReference type="EMBL" id="BAABAT010000003">
    <property type="protein sequence ID" value="GAA4245889.1"/>
    <property type="molecule type" value="Genomic_DNA"/>
</dbReference>
<name>A0ABP8D143_9ACTN</name>
<feature type="domain" description="Histidine kinase" evidence="10">
    <location>
        <begin position="459"/>
        <end position="565"/>
    </location>
</feature>
<organism evidence="11 12">
    <name type="scientific">Dactylosporangium darangshiense</name>
    <dbReference type="NCBI Taxonomy" id="579108"/>
    <lineage>
        <taxon>Bacteria</taxon>
        <taxon>Bacillati</taxon>
        <taxon>Actinomycetota</taxon>
        <taxon>Actinomycetes</taxon>
        <taxon>Micromonosporales</taxon>
        <taxon>Micromonosporaceae</taxon>
        <taxon>Dactylosporangium</taxon>
    </lineage>
</organism>
<proteinExistence type="predicted"/>